<reference evidence="1 2" key="1">
    <citation type="journal article" date="2022" name="Int. J. Syst. Evol. Microbiol.">
        <title>Miniphocaeibacter halophilus sp. nov., an ammonium-tolerant acetate-producing bacterium isolated from a biogas system.</title>
        <authorList>
            <person name="Schnurer A."/>
            <person name="Singh A."/>
            <person name="Bi S."/>
            <person name="Qiao W."/>
            <person name="Westerholm M."/>
        </authorList>
    </citation>
    <scope>NUCLEOTIDE SEQUENCE [LARGE SCALE GENOMIC DNA]</scope>
    <source>
        <strain evidence="1 2">AMB_01</strain>
    </source>
</reference>
<evidence type="ECO:0000313" key="2">
    <source>
        <dbReference type="Proteomes" id="UP000595814"/>
    </source>
</evidence>
<protein>
    <submittedName>
        <fullName evidence="1">Response regulator</fullName>
    </submittedName>
</protein>
<sequence length="132" mass="15264">MLNLLIVEDEEILRIGLTSYMNWENLGYIVKGQASNGKEALNVLENEDIDVVITDIRMPLMTGIELSEIIHEKYPLIKIVIVSGYDDFEYARSALRFGVVDYLLKPINLKKLDSTMTKIREQFNKEKKKLKN</sequence>
<evidence type="ECO:0000313" key="1">
    <source>
        <dbReference type="EMBL" id="QQK07790.1"/>
    </source>
</evidence>
<keyword evidence="2" id="KW-1185">Reference proteome</keyword>
<dbReference type="EMBL" id="CP066744">
    <property type="protein sequence ID" value="QQK07790.1"/>
    <property type="molecule type" value="Genomic_DNA"/>
</dbReference>
<name>A0AC61MQ45_9FIRM</name>
<organism evidence="1 2">
    <name type="scientific">Miniphocaeibacter halophilus</name>
    <dbReference type="NCBI Taxonomy" id="2931922"/>
    <lineage>
        <taxon>Bacteria</taxon>
        <taxon>Bacillati</taxon>
        <taxon>Bacillota</taxon>
        <taxon>Tissierellia</taxon>
        <taxon>Tissierellales</taxon>
        <taxon>Peptoniphilaceae</taxon>
        <taxon>Miniphocaeibacter</taxon>
    </lineage>
</organism>
<gene>
    <name evidence="1" type="ORF">JFY71_10990</name>
</gene>
<dbReference type="Proteomes" id="UP000595814">
    <property type="component" value="Chromosome"/>
</dbReference>
<proteinExistence type="predicted"/>
<accession>A0AC61MQ45</accession>